<organism evidence="1 2">
    <name type="scientific">Aureimonas endophytica</name>
    <dbReference type="NCBI Taxonomy" id="2027858"/>
    <lineage>
        <taxon>Bacteria</taxon>
        <taxon>Pseudomonadati</taxon>
        <taxon>Pseudomonadota</taxon>
        <taxon>Alphaproteobacteria</taxon>
        <taxon>Hyphomicrobiales</taxon>
        <taxon>Aurantimonadaceae</taxon>
        <taxon>Aureimonas</taxon>
    </lineage>
</organism>
<comment type="caution">
    <text evidence="1">The sequence shown here is derived from an EMBL/GenBank/DDBJ whole genome shotgun (WGS) entry which is preliminary data.</text>
</comment>
<protein>
    <submittedName>
        <fullName evidence="1">Uncharacterized protein</fullName>
    </submittedName>
</protein>
<proteinExistence type="predicted"/>
<dbReference type="Proteomes" id="UP000644699">
    <property type="component" value="Unassembled WGS sequence"/>
</dbReference>
<keyword evidence="2" id="KW-1185">Reference proteome</keyword>
<accession>A0A916ZNI8</accession>
<dbReference type="EMBL" id="BMIQ01000003">
    <property type="protein sequence ID" value="GGE06167.1"/>
    <property type="molecule type" value="Genomic_DNA"/>
</dbReference>
<gene>
    <name evidence="1" type="ORF">GCM10011390_26600</name>
</gene>
<name>A0A916ZNI8_9HYPH</name>
<sequence>MTQLGFDARLVFDDRIEERAELGELGIDDGSDPELAASLGGRMSGGLPEIRGRRRDLLGLCGQKRPVAREFETACGATNRGDSVPAASCLS</sequence>
<evidence type="ECO:0000313" key="1">
    <source>
        <dbReference type="EMBL" id="GGE06167.1"/>
    </source>
</evidence>
<dbReference type="AlphaFoldDB" id="A0A916ZNI8"/>
<reference evidence="1" key="1">
    <citation type="journal article" date="2014" name="Int. J. Syst. Evol. Microbiol.">
        <title>Complete genome sequence of Corynebacterium casei LMG S-19264T (=DSM 44701T), isolated from a smear-ripened cheese.</title>
        <authorList>
            <consortium name="US DOE Joint Genome Institute (JGI-PGF)"/>
            <person name="Walter F."/>
            <person name="Albersmeier A."/>
            <person name="Kalinowski J."/>
            <person name="Ruckert C."/>
        </authorList>
    </citation>
    <scope>NUCLEOTIDE SEQUENCE</scope>
    <source>
        <strain evidence="1">CGMCC 1.15367</strain>
    </source>
</reference>
<evidence type="ECO:0000313" key="2">
    <source>
        <dbReference type="Proteomes" id="UP000644699"/>
    </source>
</evidence>
<reference evidence="1" key="2">
    <citation type="submission" date="2020-09" db="EMBL/GenBank/DDBJ databases">
        <authorList>
            <person name="Sun Q."/>
            <person name="Zhou Y."/>
        </authorList>
    </citation>
    <scope>NUCLEOTIDE SEQUENCE</scope>
    <source>
        <strain evidence="1">CGMCC 1.15367</strain>
    </source>
</reference>